<organism evidence="1 2">
    <name type="scientific">Austropuccinia psidii MF-1</name>
    <dbReference type="NCBI Taxonomy" id="1389203"/>
    <lineage>
        <taxon>Eukaryota</taxon>
        <taxon>Fungi</taxon>
        <taxon>Dikarya</taxon>
        <taxon>Basidiomycota</taxon>
        <taxon>Pucciniomycotina</taxon>
        <taxon>Pucciniomycetes</taxon>
        <taxon>Pucciniales</taxon>
        <taxon>Sphaerophragmiaceae</taxon>
        <taxon>Austropuccinia</taxon>
    </lineage>
</organism>
<accession>A0A9Q3D9Q1</accession>
<protein>
    <recommendedName>
        <fullName evidence="3">Chromo domain-containing protein</fullName>
    </recommendedName>
</protein>
<dbReference type="AlphaFoldDB" id="A0A9Q3D9Q1"/>
<dbReference type="EMBL" id="AVOT02013859">
    <property type="protein sequence ID" value="MBW0496843.1"/>
    <property type="molecule type" value="Genomic_DNA"/>
</dbReference>
<dbReference type="InterPro" id="IPR016197">
    <property type="entry name" value="Chromo-like_dom_sf"/>
</dbReference>
<proteinExistence type="predicted"/>
<name>A0A9Q3D9Q1_9BASI</name>
<keyword evidence="2" id="KW-1185">Reference proteome</keyword>
<reference evidence="1" key="1">
    <citation type="submission" date="2021-03" db="EMBL/GenBank/DDBJ databases">
        <title>Draft genome sequence of rust myrtle Austropuccinia psidii MF-1, a brazilian biotype.</title>
        <authorList>
            <person name="Quecine M.C."/>
            <person name="Pachon D.M.R."/>
            <person name="Bonatelli M.L."/>
            <person name="Correr F.H."/>
            <person name="Franceschini L.M."/>
            <person name="Leite T.F."/>
            <person name="Margarido G.R.A."/>
            <person name="Almeida C.A."/>
            <person name="Ferrarezi J.A."/>
            <person name="Labate C.A."/>
        </authorList>
    </citation>
    <scope>NUCLEOTIDE SEQUENCE</scope>
    <source>
        <strain evidence="1">MF-1</strain>
    </source>
</reference>
<dbReference type="Proteomes" id="UP000765509">
    <property type="component" value="Unassembled WGS sequence"/>
</dbReference>
<evidence type="ECO:0000313" key="1">
    <source>
        <dbReference type="EMBL" id="MBW0496843.1"/>
    </source>
</evidence>
<dbReference type="OrthoDB" id="3268967at2759"/>
<evidence type="ECO:0008006" key="3">
    <source>
        <dbReference type="Google" id="ProtNLM"/>
    </source>
</evidence>
<dbReference type="SUPFAM" id="SSF54160">
    <property type="entry name" value="Chromo domain-like"/>
    <property type="match status" value="1"/>
</dbReference>
<evidence type="ECO:0000313" key="2">
    <source>
        <dbReference type="Proteomes" id="UP000765509"/>
    </source>
</evidence>
<comment type="caution">
    <text evidence="1">The sequence shown here is derived from an EMBL/GenBank/DDBJ whole genome shotgun (WGS) entry which is preliminary data.</text>
</comment>
<gene>
    <name evidence="1" type="ORF">O181_036558</name>
</gene>
<sequence length="168" mass="19818">MNDSTDYEKQKWYNSHKLQDCKVGDLFIVSTLNFDNIKGSKKLKNSYLGPFAIFSLDGNNAVQVELSFQLDDKHPTLPVSLTKTYQKTDEELFPLRIPTPLNLPQVEKNEYKEIKKVIKNRRHMGKNQIEYLVRYRNQGHKCECLEESDIPDSDKCLRRFRHERRPQA</sequence>